<dbReference type="PROSITE" id="PS51355">
    <property type="entry name" value="GLUTATHIONE_PEROXID_3"/>
    <property type="match status" value="1"/>
</dbReference>
<reference evidence="4 5" key="1">
    <citation type="submission" date="2020-05" db="EMBL/GenBank/DDBJ databases">
        <title>Vigna angularis (adzuki bean) Var. LongXiaoDou No. 4 denovo assembly.</title>
        <authorList>
            <person name="Xiang H."/>
        </authorList>
    </citation>
    <scope>NUCLEOTIDE SEQUENCE [LARGE SCALE GENOMIC DNA]</scope>
    <source>
        <tissue evidence="4">Leaf</tissue>
    </source>
</reference>
<comment type="caution">
    <text evidence="4">The sequence shown here is derived from an EMBL/GenBank/DDBJ whole genome shotgun (WGS) entry which is preliminary data.</text>
</comment>
<dbReference type="PANTHER" id="PTHR11592">
    <property type="entry name" value="GLUTATHIONE PEROXIDASE"/>
    <property type="match status" value="1"/>
</dbReference>
<evidence type="ECO:0000256" key="2">
    <source>
        <dbReference type="ARBA" id="ARBA00022559"/>
    </source>
</evidence>
<dbReference type="Gene3D" id="3.40.30.10">
    <property type="entry name" value="Glutaredoxin"/>
    <property type="match status" value="1"/>
</dbReference>
<dbReference type="EMBL" id="JABFOF010000003">
    <property type="protein sequence ID" value="KAG2402846.1"/>
    <property type="molecule type" value="Genomic_DNA"/>
</dbReference>
<evidence type="ECO:0000256" key="3">
    <source>
        <dbReference type="ARBA" id="ARBA00023002"/>
    </source>
</evidence>
<dbReference type="SUPFAM" id="SSF52833">
    <property type="entry name" value="Thioredoxin-like"/>
    <property type="match status" value="1"/>
</dbReference>
<dbReference type="GO" id="GO:0004601">
    <property type="term" value="F:peroxidase activity"/>
    <property type="evidence" value="ECO:0007669"/>
    <property type="project" value="UniProtKB-KW"/>
</dbReference>
<dbReference type="Proteomes" id="UP000743370">
    <property type="component" value="Unassembled WGS sequence"/>
</dbReference>
<evidence type="ECO:0000313" key="5">
    <source>
        <dbReference type="Proteomes" id="UP000743370"/>
    </source>
</evidence>
<protein>
    <submittedName>
        <fullName evidence="4">Phospholipid hydroperoxide glutathione peroxidase</fullName>
    </submittedName>
</protein>
<name>A0A8T0KSY0_PHAAN</name>
<evidence type="ECO:0000313" key="4">
    <source>
        <dbReference type="EMBL" id="KAG2402846.1"/>
    </source>
</evidence>
<sequence length="84" mass="9410">MGASQSISENSIHEFTVKIRVNGSDSAPVFKFLKAQKSGFVGSRIKWNFTKFLVDEEGHVINRYSPTTKPLAIEKDIKKALRLA</sequence>
<dbReference type="GO" id="GO:0005829">
    <property type="term" value="C:cytosol"/>
    <property type="evidence" value="ECO:0007669"/>
    <property type="project" value="TreeGrafter"/>
</dbReference>
<keyword evidence="2 4" id="KW-0575">Peroxidase</keyword>
<dbReference type="InterPro" id="IPR000889">
    <property type="entry name" value="Glutathione_peroxidase"/>
</dbReference>
<organism evidence="4 5">
    <name type="scientific">Phaseolus angularis</name>
    <name type="common">Azuki bean</name>
    <name type="synonym">Vigna angularis</name>
    <dbReference type="NCBI Taxonomy" id="3914"/>
    <lineage>
        <taxon>Eukaryota</taxon>
        <taxon>Viridiplantae</taxon>
        <taxon>Streptophyta</taxon>
        <taxon>Embryophyta</taxon>
        <taxon>Tracheophyta</taxon>
        <taxon>Spermatophyta</taxon>
        <taxon>Magnoliopsida</taxon>
        <taxon>eudicotyledons</taxon>
        <taxon>Gunneridae</taxon>
        <taxon>Pentapetalae</taxon>
        <taxon>rosids</taxon>
        <taxon>fabids</taxon>
        <taxon>Fabales</taxon>
        <taxon>Fabaceae</taxon>
        <taxon>Papilionoideae</taxon>
        <taxon>50 kb inversion clade</taxon>
        <taxon>NPAAA clade</taxon>
        <taxon>indigoferoid/millettioid clade</taxon>
        <taxon>Phaseoleae</taxon>
        <taxon>Vigna</taxon>
    </lineage>
</organism>
<proteinExistence type="inferred from homology"/>
<keyword evidence="3" id="KW-0560">Oxidoreductase</keyword>
<dbReference type="AlphaFoldDB" id="A0A8T0KSY0"/>
<dbReference type="InterPro" id="IPR036249">
    <property type="entry name" value="Thioredoxin-like_sf"/>
</dbReference>
<evidence type="ECO:0000256" key="1">
    <source>
        <dbReference type="ARBA" id="ARBA00006926"/>
    </source>
</evidence>
<accession>A0A8T0KSY0</accession>
<comment type="similarity">
    <text evidence="1">Belongs to the glutathione peroxidase family.</text>
</comment>
<dbReference type="PANTHER" id="PTHR11592:SF94">
    <property type="entry name" value="GLUTATHIONE PEROXIDASE"/>
    <property type="match status" value="1"/>
</dbReference>
<gene>
    <name evidence="4" type="ORF">HKW66_Vig0250660</name>
</gene>
<dbReference type="GO" id="GO:0006979">
    <property type="term" value="P:response to oxidative stress"/>
    <property type="evidence" value="ECO:0007669"/>
    <property type="project" value="InterPro"/>
</dbReference>